<reference evidence="2 3" key="1">
    <citation type="submission" date="2016-10" db="EMBL/GenBank/DDBJ databases">
        <authorList>
            <person name="de Groot N.N."/>
        </authorList>
    </citation>
    <scope>NUCLEOTIDE SEQUENCE [LARGE SCALE GENOMIC DNA]</scope>
    <source>
        <strain evidence="2 3">DSM 13760</strain>
    </source>
</reference>
<evidence type="ECO:0000313" key="2">
    <source>
        <dbReference type="EMBL" id="SES07162.1"/>
    </source>
</evidence>
<evidence type="ECO:0000259" key="1">
    <source>
        <dbReference type="Pfam" id="PF17802"/>
    </source>
</evidence>
<keyword evidence="3" id="KW-1185">Reference proteome</keyword>
<proteinExistence type="predicted"/>
<dbReference type="Proteomes" id="UP000198948">
    <property type="component" value="Unassembled WGS sequence"/>
</dbReference>
<gene>
    <name evidence="2" type="ORF">SAMN04488559_1273</name>
</gene>
<accession>A0A1H9UCV2</accession>
<organism evidence="2 3">
    <name type="scientific">Isobaculum melis</name>
    <dbReference type="NCBI Taxonomy" id="142588"/>
    <lineage>
        <taxon>Bacteria</taxon>
        <taxon>Bacillati</taxon>
        <taxon>Bacillota</taxon>
        <taxon>Bacilli</taxon>
        <taxon>Lactobacillales</taxon>
        <taxon>Carnobacteriaceae</taxon>
        <taxon>Isobaculum</taxon>
    </lineage>
</organism>
<evidence type="ECO:0000313" key="3">
    <source>
        <dbReference type="Proteomes" id="UP000198948"/>
    </source>
</evidence>
<dbReference type="InterPro" id="IPR041033">
    <property type="entry name" value="SpaA_PFL_dom_1"/>
</dbReference>
<dbReference type="EMBL" id="FOHA01000027">
    <property type="protein sequence ID" value="SES07162.1"/>
    <property type="molecule type" value="Genomic_DNA"/>
</dbReference>
<dbReference type="OrthoDB" id="2158979at2"/>
<sequence>MRLLKKDSHNGQVLLHMMFDLKNEVVSGEQFSKAVSQLKDEESHLLQNQFTTDEQGSTFISVSFPGKYQLNESQAPDGYLLDDVPVTFEIQSGNDRKIDVIKFTFFEILSHFIIKSQ</sequence>
<protein>
    <submittedName>
        <fullName evidence="2">Cna protein B-type domain-containing protein</fullName>
    </submittedName>
</protein>
<dbReference type="AlphaFoldDB" id="A0A1H9UCV2"/>
<feature type="domain" description="SpaA-like prealbumin fold" evidence="1">
    <location>
        <begin position="2"/>
        <end position="99"/>
    </location>
</feature>
<dbReference type="Gene3D" id="2.60.40.10">
    <property type="entry name" value="Immunoglobulins"/>
    <property type="match status" value="1"/>
</dbReference>
<dbReference type="InterPro" id="IPR013783">
    <property type="entry name" value="Ig-like_fold"/>
</dbReference>
<dbReference type="Pfam" id="PF17802">
    <property type="entry name" value="SpaA"/>
    <property type="match status" value="1"/>
</dbReference>
<name>A0A1H9UCV2_9LACT</name>
<dbReference type="RefSeq" id="WP_092654058.1">
    <property type="nucleotide sequence ID" value="NZ_FOHA01000027.1"/>
</dbReference>